<keyword evidence="4" id="KW-1185">Reference proteome</keyword>
<dbReference type="Proteomes" id="UP000658720">
    <property type="component" value="Unassembled WGS sequence"/>
</dbReference>
<proteinExistence type="predicted"/>
<accession>A0ABR9VSJ8</accession>
<gene>
    <name evidence="3" type="ORF">IQ217_10850</name>
</gene>
<reference evidence="3 4" key="1">
    <citation type="submission" date="2020-10" db="EMBL/GenBank/DDBJ databases">
        <authorList>
            <person name="Castelo-Branco R."/>
            <person name="Eusebio N."/>
            <person name="Adriana R."/>
            <person name="Vieira A."/>
            <person name="Brugerolle De Fraissinette N."/>
            <person name="Rezende De Castro R."/>
            <person name="Schneider M.P."/>
            <person name="Vasconcelos V."/>
            <person name="Leao P.N."/>
        </authorList>
    </citation>
    <scope>NUCLEOTIDE SEQUENCE [LARGE SCALE GENOMIC DNA]</scope>
    <source>
        <strain evidence="3 4">LEGE 00031</strain>
    </source>
</reference>
<keyword evidence="2" id="KW-1133">Transmembrane helix</keyword>
<protein>
    <recommendedName>
        <fullName evidence="5">Lipopolysaccharide biosynthesis protein</fullName>
    </recommendedName>
</protein>
<feature type="transmembrane region" description="Helical" evidence="2">
    <location>
        <begin position="433"/>
        <end position="454"/>
    </location>
</feature>
<dbReference type="InterPro" id="IPR050445">
    <property type="entry name" value="Bact_polysacc_biosynth/exp"/>
</dbReference>
<dbReference type="PANTHER" id="PTHR32309:SF13">
    <property type="entry name" value="FERRIC ENTEROBACTIN TRANSPORT PROTEIN FEPE"/>
    <property type="match status" value="1"/>
</dbReference>
<evidence type="ECO:0000256" key="1">
    <source>
        <dbReference type="SAM" id="Coils"/>
    </source>
</evidence>
<organism evidence="3 4">
    <name type="scientific">Synechocystis salina LEGE 00031</name>
    <dbReference type="NCBI Taxonomy" id="1828736"/>
    <lineage>
        <taxon>Bacteria</taxon>
        <taxon>Bacillati</taxon>
        <taxon>Cyanobacteriota</taxon>
        <taxon>Cyanophyceae</taxon>
        <taxon>Synechococcales</taxon>
        <taxon>Merismopediaceae</taxon>
        <taxon>Synechocystis</taxon>
    </lineage>
</organism>
<evidence type="ECO:0008006" key="5">
    <source>
        <dbReference type="Google" id="ProtNLM"/>
    </source>
</evidence>
<evidence type="ECO:0000313" key="3">
    <source>
        <dbReference type="EMBL" id="MBE9254332.1"/>
    </source>
</evidence>
<dbReference type="EMBL" id="JADEVV010000028">
    <property type="protein sequence ID" value="MBE9254332.1"/>
    <property type="molecule type" value="Genomic_DNA"/>
</dbReference>
<keyword evidence="1" id="KW-0175">Coiled coil</keyword>
<comment type="caution">
    <text evidence="3">The sequence shown here is derived from an EMBL/GenBank/DDBJ whole genome shotgun (WGS) entry which is preliminary data.</text>
</comment>
<keyword evidence="2" id="KW-0812">Transmembrane</keyword>
<feature type="coiled-coil region" evidence="1">
    <location>
        <begin position="341"/>
        <end position="375"/>
    </location>
</feature>
<keyword evidence="2" id="KW-0472">Membrane</keyword>
<dbReference type="PANTHER" id="PTHR32309">
    <property type="entry name" value="TYROSINE-PROTEIN KINASE"/>
    <property type="match status" value="1"/>
</dbReference>
<evidence type="ECO:0000256" key="2">
    <source>
        <dbReference type="SAM" id="Phobius"/>
    </source>
</evidence>
<name>A0ABR9VSJ8_9SYNC</name>
<sequence length="471" mass="51355">MDGEEDIATIKPRLNLPLGRIAKYLTLAVGANTLLWAGTLSYLKHTAPTYTSELVVHVAGNALGVNLNLPDVGQAATSTTSAFGSSSDPRENYKLLALGDTVIQEAAASVSIEVEEFGEPKIILIPNTTTIRISQSGPSPKIAQRKALSLYQTLERRLNTLRQIEQEKRDGAITSALEDSQNKLTQAQAQLSNYKAQSGLSSSQQVTNLISTIETLRKQRAEKVAQSQQIGDRLQSLTLAVQLAPEQAPTVLALQTDQYFQKSLQEYTTTSTELNALLEERGPNYPDVVQLKQKQGAALATVLERGKALLGKAITLEEIERLNLDNSNESGVKRGELFQQLITLQAEYEGIRAEVDALTQQVSELEARLKIMVQKESVLENYLRKVQIAEAIFTSTLAKADLGKSDPFGSFPLMQLVEPPTLPDTPSAPKTKLVLAGAAIGSVLVTFGLTLLWWRNTILVVLTKISRQILA</sequence>
<evidence type="ECO:0000313" key="4">
    <source>
        <dbReference type="Proteomes" id="UP000658720"/>
    </source>
</evidence>